<sequence>MTRPPAGPLAAVRLDRPWLERHMPHRGRMCLLEAVLGWDMTQIRCRASSHRQADNPLRARGYLP</sequence>
<reference evidence="1" key="1">
    <citation type="submission" date="2013-08" db="EMBL/GenBank/DDBJ databases">
        <authorList>
            <person name="Mendez C."/>
            <person name="Richter M."/>
            <person name="Ferrer M."/>
            <person name="Sanchez J."/>
        </authorList>
    </citation>
    <scope>NUCLEOTIDE SEQUENCE</scope>
</reference>
<dbReference type="EMBL" id="AUZZ01003627">
    <property type="protein sequence ID" value="EQD56448.1"/>
    <property type="molecule type" value="Genomic_DNA"/>
</dbReference>
<proteinExistence type="predicted"/>
<gene>
    <name evidence="1" type="ORF">B2A_05249</name>
</gene>
<organism evidence="1">
    <name type="scientific">mine drainage metagenome</name>
    <dbReference type="NCBI Taxonomy" id="410659"/>
    <lineage>
        <taxon>unclassified sequences</taxon>
        <taxon>metagenomes</taxon>
        <taxon>ecological metagenomes</taxon>
    </lineage>
</organism>
<reference evidence="1" key="2">
    <citation type="journal article" date="2014" name="ISME J.">
        <title>Microbial stratification in low pH oxic and suboxic macroscopic growths along an acid mine drainage.</title>
        <authorList>
            <person name="Mendez-Garcia C."/>
            <person name="Mesa V."/>
            <person name="Sprenger R.R."/>
            <person name="Richter M."/>
            <person name="Diez M.S."/>
            <person name="Solano J."/>
            <person name="Bargiela R."/>
            <person name="Golyshina O.V."/>
            <person name="Manteca A."/>
            <person name="Ramos J.L."/>
            <person name="Gallego J.R."/>
            <person name="Llorente I."/>
            <person name="Martins Dos Santos V.A."/>
            <person name="Jensen O.N."/>
            <person name="Pelaez A.I."/>
            <person name="Sanchez J."/>
            <person name="Ferrer M."/>
        </authorList>
    </citation>
    <scope>NUCLEOTIDE SEQUENCE</scope>
</reference>
<name>T1AIV0_9ZZZZ</name>
<accession>T1AIV0</accession>
<comment type="caution">
    <text evidence="1">The sequence shown here is derived from an EMBL/GenBank/DDBJ whole genome shotgun (WGS) entry which is preliminary data.</text>
</comment>
<evidence type="ECO:0000313" key="1">
    <source>
        <dbReference type="EMBL" id="EQD56448.1"/>
    </source>
</evidence>
<feature type="non-terminal residue" evidence="1">
    <location>
        <position position="64"/>
    </location>
</feature>
<dbReference type="AlphaFoldDB" id="T1AIV0"/>
<protein>
    <submittedName>
        <fullName evidence="1">3-hydroxylacyl-(Acyl carrier protein) dehydratase-like protein</fullName>
    </submittedName>
</protein>